<dbReference type="Gene3D" id="3.90.1300.10">
    <property type="entry name" value="Amidase signature (AS) domain"/>
    <property type="match status" value="1"/>
</dbReference>
<gene>
    <name evidence="2" type="ORF">EAH76_21095</name>
</gene>
<dbReference type="Pfam" id="PF01425">
    <property type="entry name" value="Amidase"/>
    <property type="match status" value="1"/>
</dbReference>
<dbReference type="InterPro" id="IPR020556">
    <property type="entry name" value="Amidase_CS"/>
</dbReference>
<keyword evidence="3" id="KW-1185">Reference proteome</keyword>
<evidence type="ECO:0000313" key="3">
    <source>
        <dbReference type="Proteomes" id="UP000319931"/>
    </source>
</evidence>
<dbReference type="InterPro" id="IPR036928">
    <property type="entry name" value="AS_sf"/>
</dbReference>
<dbReference type="PANTHER" id="PTHR11895">
    <property type="entry name" value="TRANSAMIDASE"/>
    <property type="match status" value="1"/>
</dbReference>
<organism evidence="2 3">
    <name type="scientific">Sphingomonas glacialis</name>
    <dbReference type="NCBI Taxonomy" id="658225"/>
    <lineage>
        <taxon>Bacteria</taxon>
        <taxon>Pseudomonadati</taxon>
        <taxon>Pseudomonadota</taxon>
        <taxon>Alphaproteobacteria</taxon>
        <taxon>Sphingomonadales</taxon>
        <taxon>Sphingomonadaceae</taxon>
        <taxon>Sphingomonas</taxon>
    </lineage>
</organism>
<dbReference type="RefSeq" id="WP_140852244.1">
    <property type="nucleotide sequence ID" value="NZ_RCZC01000009.1"/>
</dbReference>
<comment type="caution">
    <text evidence="2">The sequence shown here is derived from an EMBL/GenBank/DDBJ whole genome shotgun (WGS) entry which is preliminary data.</text>
</comment>
<reference evidence="2 3" key="1">
    <citation type="journal article" date="2019" name="Environ. Microbiol.">
        <title>Species interactions and distinct microbial communities in high Arctic permafrost affected cryosols are associated with the CH4 and CO2 gas fluxes.</title>
        <authorList>
            <person name="Altshuler I."/>
            <person name="Hamel J."/>
            <person name="Turney S."/>
            <person name="Magnuson E."/>
            <person name="Levesque R."/>
            <person name="Greer C."/>
            <person name="Whyte L.G."/>
        </authorList>
    </citation>
    <scope>NUCLEOTIDE SEQUENCE [LARGE SCALE GENOMIC DNA]</scope>
    <source>
        <strain evidence="2 3">E6.1</strain>
    </source>
</reference>
<dbReference type="GO" id="GO:0003824">
    <property type="term" value="F:catalytic activity"/>
    <property type="evidence" value="ECO:0007669"/>
    <property type="project" value="InterPro"/>
</dbReference>
<dbReference type="PANTHER" id="PTHR11895:SF176">
    <property type="entry name" value="AMIDASE AMID-RELATED"/>
    <property type="match status" value="1"/>
</dbReference>
<protein>
    <submittedName>
        <fullName evidence="2">Amidase</fullName>
    </submittedName>
</protein>
<dbReference type="InterPro" id="IPR000120">
    <property type="entry name" value="Amidase"/>
</dbReference>
<proteinExistence type="predicted"/>
<dbReference type="PROSITE" id="PS00571">
    <property type="entry name" value="AMIDASES"/>
    <property type="match status" value="1"/>
</dbReference>
<dbReference type="Proteomes" id="UP000319931">
    <property type="component" value="Unassembled WGS sequence"/>
</dbReference>
<feature type="domain" description="Amidase" evidence="1">
    <location>
        <begin position="51"/>
        <end position="438"/>
    </location>
</feature>
<name>A0A502FGE3_9SPHN</name>
<evidence type="ECO:0000259" key="1">
    <source>
        <dbReference type="Pfam" id="PF01425"/>
    </source>
</evidence>
<dbReference type="EMBL" id="RCZC01000009">
    <property type="protein sequence ID" value="TPG48303.1"/>
    <property type="molecule type" value="Genomic_DNA"/>
</dbReference>
<accession>A0A502FGE3</accession>
<sequence length="460" mass="47892">MSEAIFDKSLRDVAAALAGGRISAVELLNESHSRICKFDRGEARLGATLQLDERAFDYARNCDCERQAGRSLGPLHGVPVIVKDNIDVAGLPTTSGNRAMAGAMPHADCAQVQRLRGAGAIIIGKANLSEFSFEVRSRSSLGGDVLNPFRRTVTSGGSSGGTAVAVSVGFAVAGLGTDTGGSIRVPAAYTGLVGLRPTFGRLAVTGIAPLAPSTDTVGPIARTVDDAALIFALLAGRNRPTAARPIRGRRVGVVEQAFGTDPEVLAAIDGALEVLRRDGVEVLSVPALPDHLLPVDRPHIVDEEFVDAFDQYLSTNFVVGTAPASVAAIVESGASLPDYADVLRMRLAHSGGAQRAAVLAYYAELRAALAKMMSALRLDALAFPVSVTVPQSLDNPKGGWAPELAACSGWPALSVPIGQAVSGIPIGLELLAQADQEDILFDLARHIERAVGPRAIPPLI</sequence>
<dbReference type="AlphaFoldDB" id="A0A502FGE3"/>
<dbReference type="InterPro" id="IPR023631">
    <property type="entry name" value="Amidase_dom"/>
</dbReference>
<dbReference type="SUPFAM" id="SSF75304">
    <property type="entry name" value="Amidase signature (AS) enzymes"/>
    <property type="match status" value="1"/>
</dbReference>
<dbReference type="OrthoDB" id="9811471at2"/>
<evidence type="ECO:0000313" key="2">
    <source>
        <dbReference type="EMBL" id="TPG48303.1"/>
    </source>
</evidence>